<organism evidence="1 2">
    <name type="scientific">Proteus vulgaris</name>
    <dbReference type="NCBI Taxonomy" id="585"/>
    <lineage>
        <taxon>Bacteria</taxon>
        <taxon>Pseudomonadati</taxon>
        <taxon>Pseudomonadota</taxon>
        <taxon>Gammaproteobacteria</taxon>
        <taxon>Enterobacterales</taxon>
        <taxon>Morganellaceae</taxon>
        <taxon>Proteus</taxon>
    </lineage>
</organism>
<evidence type="ECO:0000313" key="2">
    <source>
        <dbReference type="Proteomes" id="UP000254331"/>
    </source>
</evidence>
<dbReference type="EMBL" id="UGTW01000001">
    <property type="protein sequence ID" value="SUC14509.1"/>
    <property type="molecule type" value="Genomic_DNA"/>
</dbReference>
<protein>
    <submittedName>
        <fullName evidence="1">Lipoprotein</fullName>
    </submittedName>
</protein>
<name>A0A379F4F2_PROVU</name>
<keyword evidence="1" id="KW-0449">Lipoprotein</keyword>
<dbReference type="AlphaFoldDB" id="A0A379F4F2"/>
<dbReference type="Proteomes" id="UP000254331">
    <property type="component" value="Unassembled WGS sequence"/>
</dbReference>
<sequence length="143" mass="16498">MHYSLFLLFSIFISVGCSSGKVTQTAVSGPHIDNPKVDSPHDDNTHIDNHEVNNNLVFMLGKPSRFEIEVQEENRKFGQLFKAGLNESKTSVHNQYVNNENSTIKPIQKISFTMPVPEPIWNEKKQTVEFKWTQRPHYTFDAY</sequence>
<reference evidence="1 2" key="1">
    <citation type="submission" date="2018-06" db="EMBL/GenBank/DDBJ databases">
        <authorList>
            <consortium name="Pathogen Informatics"/>
            <person name="Doyle S."/>
        </authorList>
    </citation>
    <scope>NUCLEOTIDE SEQUENCE [LARGE SCALE GENOMIC DNA]</scope>
    <source>
        <strain evidence="1 2">NCTC10376</strain>
    </source>
</reference>
<evidence type="ECO:0000313" key="1">
    <source>
        <dbReference type="EMBL" id="SUC14509.1"/>
    </source>
</evidence>
<proteinExistence type="predicted"/>
<dbReference type="GeneID" id="93394609"/>
<dbReference type="RefSeq" id="WP_087802554.1">
    <property type="nucleotide sequence ID" value="NZ_CABMNT010000001.1"/>
</dbReference>
<gene>
    <name evidence="1" type="ORF">NCTC10376_00314</name>
</gene>
<accession>A0A379F4F2</accession>